<accession>A0A8S5RLK1</accession>
<organism evidence="1">
    <name type="scientific">virus sp. ctLpa4</name>
    <dbReference type="NCBI Taxonomy" id="2825814"/>
    <lineage>
        <taxon>Viruses</taxon>
    </lineage>
</organism>
<dbReference type="EMBL" id="BK059118">
    <property type="protein sequence ID" value="DAE32231.1"/>
    <property type="molecule type" value="Genomic_DNA"/>
</dbReference>
<proteinExistence type="predicted"/>
<name>A0A8S5RLK1_9VIRU</name>
<evidence type="ECO:0000313" key="1">
    <source>
        <dbReference type="EMBL" id="DAE32231.1"/>
    </source>
</evidence>
<reference evidence="1" key="1">
    <citation type="journal article" date="2021" name="Proc. Natl. Acad. Sci. U.S.A.">
        <title>A Catalog of Tens of Thousands of Viruses from Human Metagenomes Reveals Hidden Associations with Chronic Diseases.</title>
        <authorList>
            <person name="Tisza M.J."/>
            <person name="Buck C.B."/>
        </authorList>
    </citation>
    <scope>NUCLEOTIDE SEQUENCE</scope>
    <source>
        <strain evidence="1">CtLpa4</strain>
    </source>
</reference>
<protein>
    <submittedName>
        <fullName evidence="1">Uncharacterized protein</fullName>
    </submittedName>
</protein>
<sequence length="33" mass="3998">MNRLYSHKRINIIQIRRFGSVLTTDVSKYTTRE</sequence>